<dbReference type="Pfam" id="PF13439">
    <property type="entry name" value="Glyco_transf_4"/>
    <property type="match status" value="1"/>
</dbReference>
<evidence type="ECO:0000259" key="3">
    <source>
        <dbReference type="Pfam" id="PF00534"/>
    </source>
</evidence>
<dbReference type="PANTHER" id="PTHR12526">
    <property type="entry name" value="GLYCOSYLTRANSFERASE"/>
    <property type="match status" value="1"/>
</dbReference>
<evidence type="ECO:0000256" key="2">
    <source>
        <dbReference type="ARBA" id="ARBA00022679"/>
    </source>
</evidence>
<protein>
    <submittedName>
        <fullName evidence="5">Glycosyl transferase</fullName>
    </submittedName>
</protein>
<dbReference type="Proteomes" id="UP000281498">
    <property type="component" value="Unassembled WGS sequence"/>
</dbReference>
<dbReference type="AlphaFoldDB" id="A0A3A9K6V2"/>
<feature type="domain" description="Glycosyltransferase subfamily 4-like N-terminal" evidence="4">
    <location>
        <begin position="26"/>
        <end position="137"/>
    </location>
</feature>
<reference evidence="5 6" key="1">
    <citation type="submission" date="2017-10" db="EMBL/GenBank/DDBJ databases">
        <title>Bacillus sp. nov., a halophilic bacterium isolated from a Keqin Lake.</title>
        <authorList>
            <person name="Wang H."/>
        </authorList>
    </citation>
    <scope>NUCLEOTIDE SEQUENCE [LARGE SCALE GENOMIC DNA]</scope>
    <source>
        <strain evidence="5 6">KCTC 13187</strain>
    </source>
</reference>
<dbReference type="PANTHER" id="PTHR12526:SF629">
    <property type="entry name" value="TEICHURONIC ACID BIOSYNTHESIS GLYCOSYLTRANSFERASE TUAH-RELATED"/>
    <property type="match status" value="1"/>
</dbReference>
<organism evidence="5 6">
    <name type="scientific">Salipaludibacillus neizhouensis</name>
    <dbReference type="NCBI Taxonomy" id="885475"/>
    <lineage>
        <taxon>Bacteria</taxon>
        <taxon>Bacillati</taxon>
        <taxon>Bacillota</taxon>
        <taxon>Bacilli</taxon>
        <taxon>Bacillales</taxon>
        <taxon>Bacillaceae</taxon>
    </lineage>
</organism>
<evidence type="ECO:0000259" key="4">
    <source>
        <dbReference type="Pfam" id="PF13439"/>
    </source>
</evidence>
<accession>A0A3A9K6V2</accession>
<dbReference type="Pfam" id="PF00534">
    <property type="entry name" value="Glycos_transf_1"/>
    <property type="match status" value="1"/>
</dbReference>
<dbReference type="InterPro" id="IPR001296">
    <property type="entry name" value="Glyco_trans_1"/>
</dbReference>
<gene>
    <name evidence="5" type="ORF">CR203_07390</name>
</gene>
<evidence type="ECO:0000256" key="1">
    <source>
        <dbReference type="ARBA" id="ARBA00022676"/>
    </source>
</evidence>
<dbReference type="RefSeq" id="WP_110938637.1">
    <property type="nucleotide sequence ID" value="NZ_KZ614147.1"/>
</dbReference>
<keyword evidence="6" id="KW-1185">Reference proteome</keyword>
<name>A0A3A9K6V2_9BACI</name>
<keyword evidence="2 5" id="KW-0808">Transferase</keyword>
<dbReference type="InterPro" id="IPR028098">
    <property type="entry name" value="Glyco_trans_4-like_N"/>
</dbReference>
<sequence length="379" mass="44147">MGKVRKVVHLTTVHHPLDPRIFYKECSSLDKAGYDVTLIAPESPDLQLERQNEISILPLKKYKNRFVSMVFSTIEAYKKAKKLNADFYHFHDPELLPVAWLLKKKSNVVVYDIHEDYETGIVTRSYLNRPLRVFISKCYKLIEKLLSGNMELCLAEKYYQEKYPRGKCILNYPLLNPELLKNDELNEDFENKLLYTGNLTKDRGALLHASLPKVDEKVSVFLFGRCSKGLAEEMFQVAGEKQTQLFVEGVDRYVPKQELDKSYVSQRWLAGLALFPPSDHYKKKELTKFFEYMTAGIPVLCSDFPVWKEFINKYQCGLTVNPQNESDIKEAIDFLRRNPMKAKEFGNNGRKAVLEELNWEKEEKKLLDWYSQIGSKNNV</sequence>
<dbReference type="Gene3D" id="3.40.50.2000">
    <property type="entry name" value="Glycogen Phosphorylase B"/>
    <property type="match status" value="2"/>
</dbReference>
<keyword evidence="1" id="KW-0328">Glycosyltransferase</keyword>
<dbReference type="EMBL" id="PDOE01000002">
    <property type="protein sequence ID" value="RKL68297.1"/>
    <property type="molecule type" value="Genomic_DNA"/>
</dbReference>
<feature type="domain" description="Glycosyl transferase family 1" evidence="3">
    <location>
        <begin position="290"/>
        <end position="351"/>
    </location>
</feature>
<comment type="caution">
    <text evidence="5">The sequence shown here is derived from an EMBL/GenBank/DDBJ whole genome shotgun (WGS) entry which is preliminary data.</text>
</comment>
<dbReference type="GO" id="GO:0016757">
    <property type="term" value="F:glycosyltransferase activity"/>
    <property type="evidence" value="ECO:0007669"/>
    <property type="project" value="UniProtKB-KW"/>
</dbReference>
<dbReference type="OrthoDB" id="9813214at2"/>
<evidence type="ECO:0000313" key="5">
    <source>
        <dbReference type="EMBL" id="RKL68297.1"/>
    </source>
</evidence>
<evidence type="ECO:0000313" key="6">
    <source>
        <dbReference type="Proteomes" id="UP000281498"/>
    </source>
</evidence>
<dbReference type="SUPFAM" id="SSF53756">
    <property type="entry name" value="UDP-Glycosyltransferase/glycogen phosphorylase"/>
    <property type="match status" value="1"/>
</dbReference>
<proteinExistence type="predicted"/>